<feature type="transmembrane region" description="Helical" evidence="3">
    <location>
        <begin position="540"/>
        <end position="567"/>
    </location>
</feature>
<feature type="domain" description="Sulfotransferase" evidence="5">
    <location>
        <begin position="5"/>
        <end position="256"/>
    </location>
</feature>
<dbReference type="InterPro" id="IPR037359">
    <property type="entry name" value="NST/OST"/>
</dbReference>
<dbReference type="Gene3D" id="3.90.550.10">
    <property type="entry name" value="Spore Coat Polysaccharide Biosynthesis Protein SpsA, Chain A"/>
    <property type="match status" value="1"/>
</dbReference>
<dbReference type="Pfam" id="PF00535">
    <property type="entry name" value="Glycos_transf_2"/>
    <property type="match status" value="1"/>
</dbReference>
<evidence type="ECO:0000313" key="6">
    <source>
        <dbReference type="EMBL" id="QDU34539.1"/>
    </source>
</evidence>
<dbReference type="PANTHER" id="PTHR10605">
    <property type="entry name" value="HEPARAN SULFATE SULFOTRANSFERASE"/>
    <property type="match status" value="1"/>
</dbReference>
<dbReference type="EMBL" id="CP036425">
    <property type="protein sequence ID" value="QDU34539.1"/>
    <property type="molecule type" value="Genomic_DNA"/>
</dbReference>
<dbReference type="InterPro" id="IPR027417">
    <property type="entry name" value="P-loop_NTPase"/>
</dbReference>
<accession>A0A517YWF8</accession>
<evidence type="ECO:0000259" key="5">
    <source>
        <dbReference type="Pfam" id="PF00685"/>
    </source>
</evidence>
<dbReference type="AlphaFoldDB" id="A0A517YWF8"/>
<protein>
    <submittedName>
        <fullName evidence="6">Glycosyl transferase family 2</fullName>
    </submittedName>
</protein>
<feature type="domain" description="Glycosyltransferase 2-like" evidence="4">
    <location>
        <begin position="306"/>
        <end position="423"/>
    </location>
</feature>
<keyword evidence="3" id="KW-0812">Transmembrane</keyword>
<keyword evidence="7" id="KW-1185">Reference proteome</keyword>
<dbReference type="GO" id="GO:0008146">
    <property type="term" value="F:sulfotransferase activity"/>
    <property type="evidence" value="ECO:0007669"/>
    <property type="project" value="InterPro"/>
</dbReference>
<sequence>MNKYPDFIIIGAMKCATTSLHDLLALQNGVFMTEPKEPNYFSDDDVYINGVDWYESLYENANPYDLTGESSTHYTKLPTYPITTKRLFDYKNDVKIIYIIRHPIERLISQYIHEWTEKTIKEDINTAIDRYPRLISYSRFAYQLTPYIELFGTSNIQLLSFEYFIRNQENVLHDVCDFIGYHDKAIAYQNAHSNVSKKRERVSSFRDLIVYSKLFTYIRHHYISASYRNKIKQFWQMKGRPEISPDRLDRLELIFNNDLELINKWFDLELNCCNFSDESKKLRHFTWTNHKLMCVEYASASDHIGVVIIGRNEGERLKKSIESVLNQANYIVYVDSCSTDGSCEYARQHNVDVVVLDESQPMNMARGRNAGFTYLKENYSNIKYIQFIDGDCELHDGWLDKAYHYMENHTEVAIVSGRRNEKYPKASIYNQMIDLEWDTPVGEAKYCHGDAFCRLDALFQVGGFNTTMICGEEPEMCIRIRKNGWKIYRIDADMTFHDADIHSFSQWWMRTVRSGWGFAQGAAMHGNKPERHWVRETLNIWIYGLLIPIISFVYLPYSLIILIIYVWHFIKLYRIESGGKYSKKLRIINAFYLTIGKLPAMLGQLKFYLYKYKNNEIIDYKSTRKS</sequence>
<proteinExistence type="predicted"/>
<evidence type="ECO:0000256" key="3">
    <source>
        <dbReference type="SAM" id="Phobius"/>
    </source>
</evidence>
<dbReference type="RefSeq" id="WP_145078513.1">
    <property type="nucleotide sequence ID" value="NZ_CP036425.1"/>
</dbReference>
<dbReference type="Proteomes" id="UP000317369">
    <property type="component" value="Chromosome"/>
</dbReference>
<dbReference type="InterPro" id="IPR001173">
    <property type="entry name" value="Glyco_trans_2-like"/>
</dbReference>
<keyword evidence="1 6" id="KW-0808">Transferase</keyword>
<evidence type="ECO:0000256" key="2">
    <source>
        <dbReference type="ARBA" id="ARBA00023180"/>
    </source>
</evidence>
<evidence type="ECO:0000256" key="1">
    <source>
        <dbReference type="ARBA" id="ARBA00022679"/>
    </source>
</evidence>
<dbReference type="OrthoDB" id="9797480at2"/>
<name>A0A517YWF8_9BACT</name>
<gene>
    <name evidence="6" type="ORF">KS4_26090</name>
</gene>
<dbReference type="SUPFAM" id="SSF53448">
    <property type="entry name" value="Nucleotide-diphospho-sugar transferases"/>
    <property type="match status" value="1"/>
</dbReference>
<dbReference type="InterPro" id="IPR000863">
    <property type="entry name" value="Sulfotransferase_dom"/>
</dbReference>
<evidence type="ECO:0000313" key="7">
    <source>
        <dbReference type="Proteomes" id="UP000317369"/>
    </source>
</evidence>
<dbReference type="PANTHER" id="PTHR10605:SF56">
    <property type="entry name" value="BIFUNCTIONAL HEPARAN SULFATE N-DEACETYLASE_N-SULFOTRANSFERASE"/>
    <property type="match status" value="1"/>
</dbReference>
<feature type="transmembrane region" description="Helical" evidence="3">
    <location>
        <begin position="587"/>
        <end position="605"/>
    </location>
</feature>
<keyword evidence="2" id="KW-0325">Glycoprotein</keyword>
<dbReference type="SUPFAM" id="SSF52540">
    <property type="entry name" value="P-loop containing nucleoside triphosphate hydrolases"/>
    <property type="match status" value="1"/>
</dbReference>
<keyword evidence="3" id="KW-0472">Membrane</keyword>
<dbReference type="Pfam" id="PF00685">
    <property type="entry name" value="Sulfotransfer_1"/>
    <property type="match status" value="1"/>
</dbReference>
<dbReference type="KEGG" id="pcor:KS4_26090"/>
<dbReference type="Gene3D" id="3.40.50.300">
    <property type="entry name" value="P-loop containing nucleotide triphosphate hydrolases"/>
    <property type="match status" value="1"/>
</dbReference>
<dbReference type="InterPro" id="IPR029044">
    <property type="entry name" value="Nucleotide-diphossugar_trans"/>
</dbReference>
<dbReference type="CDD" id="cd00761">
    <property type="entry name" value="Glyco_tranf_GTA_type"/>
    <property type="match status" value="1"/>
</dbReference>
<reference evidence="6 7" key="1">
    <citation type="submission" date="2019-02" db="EMBL/GenBank/DDBJ databases">
        <title>Deep-cultivation of Planctomycetes and their phenomic and genomic characterization uncovers novel biology.</title>
        <authorList>
            <person name="Wiegand S."/>
            <person name="Jogler M."/>
            <person name="Boedeker C."/>
            <person name="Pinto D."/>
            <person name="Vollmers J."/>
            <person name="Rivas-Marin E."/>
            <person name="Kohn T."/>
            <person name="Peeters S.H."/>
            <person name="Heuer A."/>
            <person name="Rast P."/>
            <person name="Oberbeckmann S."/>
            <person name="Bunk B."/>
            <person name="Jeske O."/>
            <person name="Meyerdierks A."/>
            <person name="Storesund J.E."/>
            <person name="Kallscheuer N."/>
            <person name="Luecker S."/>
            <person name="Lage O.M."/>
            <person name="Pohl T."/>
            <person name="Merkel B.J."/>
            <person name="Hornburger P."/>
            <person name="Mueller R.-W."/>
            <person name="Bruemmer F."/>
            <person name="Labrenz M."/>
            <person name="Spormann A.M."/>
            <person name="Op den Camp H."/>
            <person name="Overmann J."/>
            <person name="Amann R."/>
            <person name="Jetten M.S.M."/>
            <person name="Mascher T."/>
            <person name="Medema M.H."/>
            <person name="Devos D.P."/>
            <person name="Kaster A.-K."/>
            <person name="Ovreas L."/>
            <person name="Rohde M."/>
            <person name="Galperin M.Y."/>
            <person name="Jogler C."/>
        </authorList>
    </citation>
    <scope>NUCLEOTIDE SEQUENCE [LARGE SCALE GENOMIC DNA]</scope>
    <source>
        <strain evidence="6 7">KS4</strain>
    </source>
</reference>
<keyword evidence="3" id="KW-1133">Transmembrane helix</keyword>
<evidence type="ECO:0000259" key="4">
    <source>
        <dbReference type="Pfam" id="PF00535"/>
    </source>
</evidence>
<organism evidence="6 7">
    <name type="scientific">Poriferisphaera corsica</name>
    <dbReference type="NCBI Taxonomy" id="2528020"/>
    <lineage>
        <taxon>Bacteria</taxon>
        <taxon>Pseudomonadati</taxon>
        <taxon>Planctomycetota</taxon>
        <taxon>Phycisphaerae</taxon>
        <taxon>Phycisphaerales</taxon>
        <taxon>Phycisphaeraceae</taxon>
        <taxon>Poriferisphaera</taxon>
    </lineage>
</organism>